<keyword evidence="1" id="KW-0472">Membrane</keyword>
<keyword evidence="1" id="KW-0812">Transmembrane</keyword>
<dbReference type="EMBL" id="BK015652">
    <property type="protein sequence ID" value="DAE18173.1"/>
    <property type="molecule type" value="Genomic_DNA"/>
</dbReference>
<reference evidence="2" key="1">
    <citation type="journal article" date="2021" name="Proc. Natl. Acad. Sci. U.S.A.">
        <title>A Catalog of Tens of Thousands of Viruses from Human Metagenomes Reveals Hidden Associations with Chronic Diseases.</title>
        <authorList>
            <person name="Tisza M.J."/>
            <person name="Buck C.B."/>
        </authorList>
    </citation>
    <scope>NUCLEOTIDE SEQUENCE</scope>
    <source>
        <strain evidence="2">CtdNl2</strain>
    </source>
</reference>
<organism evidence="2">
    <name type="scientific">Myoviridae sp. ctdNl2</name>
    <dbReference type="NCBI Taxonomy" id="2825140"/>
    <lineage>
        <taxon>Viruses</taxon>
        <taxon>Duplodnaviria</taxon>
        <taxon>Heunggongvirae</taxon>
        <taxon>Uroviricota</taxon>
        <taxon>Caudoviricetes</taxon>
    </lineage>
</organism>
<proteinExistence type="predicted"/>
<feature type="transmembrane region" description="Helical" evidence="1">
    <location>
        <begin position="12"/>
        <end position="36"/>
    </location>
</feature>
<protein>
    <submittedName>
        <fullName evidence="2">Uncharacterized protein</fullName>
    </submittedName>
</protein>
<accession>A0A8S5QHE3</accession>
<name>A0A8S5QHE3_9CAUD</name>
<feature type="transmembrane region" description="Helical" evidence="1">
    <location>
        <begin position="48"/>
        <end position="74"/>
    </location>
</feature>
<keyword evidence="1" id="KW-1133">Transmembrane helix</keyword>
<sequence>MDGVNAILNYAYGVYSILGISIYVFIVMLISVVCGISKSYKLDVFCKIYTKVSIVISIVFVVVVSIVNTVMFLFE</sequence>
<evidence type="ECO:0000256" key="1">
    <source>
        <dbReference type="SAM" id="Phobius"/>
    </source>
</evidence>
<evidence type="ECO:0000313" key="2">
    <source>
        <dbReference type="EMBL" id="DAE18173.1"/>
    </source>
</evidence>